<evidence type="ECO:0000256" key="3">
    <source>
        <dbReference type="ARBA" id="ARBA00022692"/>
    </source>
</evidence>
<evidence type="ECO:0000313" key="11">
    <source>
        <dbReference type="Proteomes" id="UP001295444"/>
    </source>
</evidence>
<reference evidence="10" key="1">
    <citation type="submission" date="2022-03" db="EMBL/GenBank/DDBJ databases">
        <authorList>
            <person name="Alioto T."/>
            <person name="Alioto T."/>
            <person name="Gomez Garrido J."/>
        </authorList>
    </citation>
    <scope>NUCLEOTIDE SEQUENCE</scope>
</reference>
<dbReference type="AlphaFoldDB" id="A0AAD1WIH3"/>
<dbReference type="EMBL" id="OW240920">
    <property type="protein sequence ID" value="CAH2314853.1"/>
    <property type="molecule type" value="Genomic_DNA"/>
</dbReference>
<evidence type="ECO:0000256" key="5">
    <source>
        <dbReference type="ARBA" id="ARBA00023136"/>
    </source>
</evidence>
<dbReference type="GO" id="GO:0016525">
    <property type="term" value="P:negative regulation of angiogenesis"/>
    <property type="evidence" value="ECO:0007669"/>
    <property type="project" value="TreeGrafter"/>
</dbReference>
<dbReference type="PROSITE" id="PS50869">
    <property type="entry name" value="BRICHOS"/>
    <property type="match status" value="1"/>
</dbReference>
<feature type="domain" description="BRICHOS" evidence="9">
    <location>
        <begin position="94"/>
        <end position="186"/>
    </location>
</feature>
<evidence type="ECO:0000256" key="1">
    <source>
        <dbReference type="ARBA" id="ARBA00004167"/>
    </source>
</evidence>
<evidence type="ECO:0000256" key="7">
    <source>
        <dbReference type="ARBA" id="ARBA00023180"/>
    </source>
</evidence>
<dbReference type="InterPro" id="IPR007084">
    <property type="entry name" value="BRICHOS_dom"/>
</dbReference>
<evidence type="ECO:0000313" key="10">
    <source>
        <dbReference type="EMBL" id="CAH2314853.1"/>
    </source>
</evidence>
<dbReference type="SMART" id="SM01039">
    <property type="entry name" value="BRICHOS"/>
    <property type="match status" value="1"/>
</dbReference>
<accession>A0AAD1WIH3</accession>
<keyword evidence="11" id="KW-1185">Reference proteome</keyword>
<sequence>MRIHHLINDAAHNDAEAPKPNKGYFKKCMILAITVCLLTITILLVLLFVVKDLFHHVPKKQVYDVEYNFVSNGEKTTVLMEIDPQNKIETFRNENGTEEAVEIHDFKHGITGIFFAGLQKCFIKTQIKEIPYIADTLIVELEEGEISTVYEESTVWIPGQKPVEDITFMKNSKIFEMCKNVPVHWIHPSPLNGPDFQDFEDGEDDDSTSAKKVLLPKEPRGDNLNVHTVGSKRQVRDLTDEDQPVNDYREVGIEFDPMWDHRGFCCNHCRRGQRYCKRVCEPLLGFYPYPYCYGSGRVICRVIMPCNWWIARMMGRV</sequence>
<evidence type="ECO:0000256" key="4">
    <source>
        <dbReference type="ARBA" id="ARBA00022989"/>
    </source>
</evidence>
<dbReference type="PANTHER" id="PTHR14064:SF3">
    <property type="entry name" value="TENOMODULIN"/>
    <property type="match status" value="1"/>
</dbReference>
<keyword evidence="3 8" id="KW-0812">Transmembrane</keyword>
<dbReference type="Pfam" id="PF04089">
    <property type="entry name" value="BRICHOS"/>
    <property type="match status" value="1"/>
</dbReference>
<protein>
    <submittedName>
        <fullName evidence="10">Tenomodulin</fullName>
    </submittedName>
</protein>
<dbReference type="PANTHER" id="PTHR14064">
    <property type="entry name" value="CHONDROMODULIN-RELATED"/>
    <property type="match status" value="1"/>
</dbReference>
<dbReference type="GO" id="GO:0001937">
    <property type="term" value="P:negative regulation of endothelial cell proliferation"/>
    <property type="evidence" value="ECO:0007669"/>
    <property type="project" value="TreeGrafter"/>
</dbReference>
<organism evidence="10 11">
    <name type="scientific">Pelobates cultripes</name>
    <name type="common">Western spadefoot toad</name>
    <dbReference type="NCBI Taxonomy" id="61616"/>
    <lineage>
        <taxon>Eukaryota</taxon>
        <taxon>Metazoa</taxon>
        <taxon>Chordata</taxon>
        <taxon>Craniata</taxon>
        <taxon>Vertebrata</taxon>
        <taxon>Euteleostomi</taxon>
        <taxon>Amphibia</taxon>
        <taxon>Batrachia</taxon>
        <taxon>Anura</taxon>
        <taxon>Pelobatoidea</taxon>
        <taxon>Pelobatidae</taxon>
        <taxon>Pelobates</taxon>
    </lineage>
</organism>
<keyword evidence="5 8" id="KW-0472">Membrane</keyword>
<feature type="transmembrane region" description="Helical" evidence="8">
    <location>
        <begin position="28"/>
        <end position="50"/>
    </location>
</feature>
<dbReference type="GO" id="GO:0016020">
    <property type="term" value="C:membrane"/>
    <property type="evidence" value="ECO:0007669"/>
    <property type="project" value="UniProtKB-SubCell"/>
</dbReference>
<keyword evidence="4 8" id="KW-1133">Transmembrane helix</keyword>
<evidence type="ECO:0000256" key="8">
    <source>
        <dbReference type="SAM" id="Phobius"/>
    </source>
</evidence>
<comment type="subcellular location">
    <subcellularLocation>
        <location evidence="1">Membrane</location>
        <topology evidence="1">Single-pass membrane protein</topology>
    </subcellularLocation>
</comment>
<comment type="similarity">
    <text evidence="2">Belongs to the chondromodulin-1 family.</text>
</comment>
<proteinExistence type="inferred from homology"/>
<keyword evidence="7" id="KW-0325">Glycoprotein</keyword>
<evidence type="ECO:0000259" key="9">
    <source>
        <dbReference type="PROSITE" id="PS50869"/>
    </source>
</evidence>
<gene>
    <name evidence="10" type="ORF">PECUL_23A024446</name>
</gene>
<dbReference type="InterPro" id="IPR043405">
    <property type="entry name" value="Chondromodulin/Tenomodulin"/>
</dbReference>
<keyword evidence="6" id="KW-1015">Disulfide bond</keyword>
<evidence type="ECO:0000256" key="2">
    <source>
        <dbReference type="ARBA" id="ARBA00009898"/>
    </source>
</evidence>
<dbReference type="Proteomes" id="UP001295444">
    <property type="component" value="Chromosome 09"/>
</dbReference>
<name>A0AAD1WIH3_PELCU</name>
<evidence type="ECO:0000256" key="6">
    <source>
        <dbReference type="ARBA" id="ARBA00023157"/>
    </source>
</evidence>